<dbReference type="PANTHER" id="PTHR34136:SF1">
    <property type="entry name" value="UDP-N-ACETYL-D-MANNOSAMINURONIC ACID TRANSFERASE"/>
    <property type="match status" value="1"/>
</dbReference>
<dbReference type="PANTHER" id="PTHR34136">
    <property type="match status" value="1"/>
</dbReference>
<protein>
    <submittedName>
        <fullName evidence="3">WecB/TagA/CpsF family glycosyltransferase</fullName>
    </submittedName>
</protein>
<sequence length="269" mass="30073">MSAPLPRVPILGVPVSAITLDEAVTAVEDWILGRQRHYVCITGAHGVIECQTDGALRAIHERAGLVTPDGMPLVFMARRLGFPRTQRVYGPDLMRALTALSARRGYRQYYFGGASGLPERLAARLTEQFPDLPVAGTFSPPFRPTTPEEDEAIVARINAAKPDILWVGLSTPKQEYWMARHRDRLDVPVMVGVGAAFDFLAGTKRQAPVWMQRRGLEWAFRLGTEPRRLWRRYGRIVPEFILRASVQLLHAPAAPSPAQHAPPRPRRSF</sequence>
<name>A0ABV1QHG7_9HYPH</name>
<evidence type="ECO:0000256" key="1">
    <source>
        <dbReference type="ARBA" id="ARBA00022676"/>
    </source>
</evidence>
<reference evidence="3 4" key="1">
    <citation type="submission" date="2024-06" db="EMBL/GenBank/DDBJ databases">
        <authorList>
            <person name="Campbell A.G."/>
        </authorList>
    </citation>
    <scope>NUCLEOTIDE SEQUENCE [LARGE SCALE GENOMIC DNA]</scope>
    <source>
        <strain evidence="3 4">EM12</strain>
    </source>
</reference>
<evidence type="ECO:0000313" key="4">
    <source>
        <dbReference type="Proteomes" id="UP001480955"/>
    </source>
</evidence>
<organism evidence="3 4">
    <name type="scientific">Methylorubrum podarium</name>
    <dbReference type="NCBI Taxonomy" id="200476"/>
    <lineage>
        <taxon>Bacteria</taxon>
        <taxon>Pseudomonadati</taxon>
        <taxon>Pseudomonadota</taxon>
        <taxon>Alphaproteobacteria</taxon>
        <taxon>Hyphomicrobiales</taxon>
        <taxon>Methylobacteriaceae</taxon>
        <taxon>Methylorubrum</taxon>
    </lineage>
</organism>
<keyword evidence="1" id="KW-0328">Glycosyltransferase</keyword>
<gene>
    <name evidence="3" type="ORF">ABS772_02770</name>
</gene>
<dbReference type="NCBIfam" id="TIGR00696">
    <property type="entry name" value="wecG_tagA_cpsF"/>
    <property type="match status" value="1"/>
</dbReference>
<dbReference type="Proteomes" id="UP001480955">
    <property type="component" value="Unassembled WGS sequence"/>
</dbReference>
<keyword evidence="4" id="KW-1185">Reference proteome</keyword>
<dbReference type="Pfam" id="PF03808">
    <property type="entry name" value="Glyco_tran_WecG"/>
    <property type="match status" value="1"/>
</dbReference>
<dbReference type="RefSeq" id="WP_350392001.1">
    <property type="nucleotide sequence ID" value="NZ_JBELQE010000021.1"/>
</dbReference>
<keyword evidence="2" id="KW-0808">Transferase</keyword>
<dbReference type="InterPro" id="IPR004629">
    <property type="entry name" value="WecG_TagA_CpsF"/>
</dbReference>
<proteinExistence type="predicted"/>
<dbReference type="EMBL" id="JBELQE010000021">
    <property type="protein sequence ID" value="MER2248830.1"/>
    <property type="molecule type" value="Genomic_DNA"/>
</dbReference>
<dbReference type="CDD" id="cd06533">
    <property type="entry name" value="Glyco_transf_WecG_TagA"/>
    <property type="match status" value="1"/>
</dbReference>
<evidence type="ECO:0000256" key="2">
    <source>
        <dbReference type="ARBA" id="ARBA00022679"/>
    </source>
</evidence>
<comment type="caution">
    <text evidence="3">The sequence shown here is derived from an EMBL/GenBank/DDBJ whole genome shotgun (WGS) entry which is preliminary data.</text>
</comment>
<evidence type="ECO:0000313" key="3">
    <source>
        <dbReference type="EMBL" id="MER2248830.1"/>
    </source>
</evidence>
<accession>A0ABV1QHG7</accession>